<proteinExistence type="inferred from homology"/>
<evidence type="ECO:0000313" key="3">
    <source>
        <dbReference type="EMBL" id="AEB41658.1"/>
    </source>
</evidence>
<dbReference type="RefSeq" id="WP_013712736.1">
    <property type="nucleotide sequence ID" value="NC_015408.1"/>
</dbReference>
<dbReference type="EMBL" id="CP002608">
    <property type="protein sequence ID" value="AEB41658.1"/>
    <property type="molecule type" value="Genomic_DNA"/>
</dbReference>
<evidence type="ECO:0000313" key="4">
    <source>
        <dbReference type="Proteomes" id="UP000008305"/>
    </source>
</evidence>
<reference evidence="3 4" key="1">
    <citation type="journal article" date="2011" name="J. Bacteriol.">
        <title>Genome sequence of the obligate intracellular animal pathogen Chlamydia pecorum E58.</title>
        <authorList>
            <person name="Mojica S."/>
            <person name="Huot Creasy H."/>
            <person name="Daugherty S."/>
            <person name="Read T.D."/>
            <person name="Kim T."/>
            <person name="Kaltenboeck B."/>
            <person name="Bavoil P."/>
            <person name="Myers G.S."/>
        </authorList>
    </citation>
    <scope>NUCLEOTIDE SEQUENCE [LARGE SCALE GENOMIC DNA]</scope>
    <source>
        <strain evidence="3 4">E58</strain>
    </source>
</reference>
<accession>A0AA34WI17</accession>
<dbReference type="InterPro" id="IPR007607">
    <property type="entry name" value="BacA/B"/>
</dbReference>
<evidence type="ECO:0000256" key="2">
    <source>
        <dbReference type="SAM" id="MobiDB-lite"/>
    </source>
</evidence>
<sequence length="199" mass="21667">MFRRTNKSPFEDVQTLYEDESSLRSSYPTYSRSERLDTPPSLFDTPKTAETRPLMHNGQQQETLSPQTSWTPQGAADVDPLLPEEPETTLGEGVTFKGELAFDRLLRIDGTFEGILVSQGKIIVGPKGVVKADIQLQEAIIEGVVEGNITVAGKVELRGEAVVKGDIQATTLCVDEGVRILGYLAISGAKAAPQEEIHL</sequence>
<dbReference type="PANTHER" id="PTHR35024:SF4">
    <property type="entry name" value="POLYMER-FORMING CYTOSKELETAL PROTEIN"/>
    <property type="match status" value="1"/>
</dbReference>
<dbReference type="Proteomes" id="UP000008305">
    <property type="component" value="Chromosome"/>
</dbReference>
<dbReference type="KEGG" id="cpm:G5S_0706"/>
<evidence type="ECO:0000256" key="1">
    <source>
        <dbReference type="ARBA" id="ARBA00044755"/>
    </source>
</evidence>
<organism evidence="3 4">
    <name type="scientific">Chlamydia pecorum (strain ATCC VR-628 / DSM 29919 / E58)</name>
    <name type="common">Chlamydophila pecorum</name>
    <dbReference type="NCBI Taxonomy" id="331635"/>
    <lineage>
        <taxon>Bacteria</taxon>
        <taxon>Pseudomonadati</taxon>
        <taxon>Chlamydiota</taxon>
        <taxon>Chlamydiia</taxon>
        <taxon>Chlamydiales</taxon>
        <taxon>Chlamydiaceae</taxon>
        <taxon>Chlamydia/Chlamydophila group</taxon>
        <taxon>Chlamydia</taxon>
    </lineage>
</organism>
<evidence type="ECO:0008006" key="5">
    <source>
        <dbReference type="Google" id="ProtNLM"/>
    </source>
</evidence>
<dbReference type="Pfam" id="PF04519">
    <property type="entry name" value="Bactofilin"/>
    <property type="match status" value="1"/>
</dbReference>
<name>A0AA34WI17_CHLPE</name>
<dbReference type="GeneID" id="99718698"/>
<dbReference type="AlphaFoldDB" id="A0AA34WI17"/>
<feature type="region of interest" description="Disordered" evidence="2">
    <location>
        <begin position="1"/>
        <end position="76"/>
    </location>
</feature>
<feature type="compositionally biased region" description="Polar residues" evidence="2">
    <location>
        <begin position="57"/>
        <end position="72"/>
    </location>
</feature>
<gene>
    <name evidence="3" type="ordered locus">G5S_0706</name>
</gene>
<keyword evidence="4" id="KW-1185">Reference proteome</keyword>
<comment type="similarity">
    <text evidence="1">Belongs to the bactofilin family.</text>
</comment>
<protein>
    <recommendedName>
        <fullName evidence="5">Polymer-forming cytoskeletal protein</fullName>
    </recommendedName>
</protein>
<dbReference type="PANTHER" id="PTHR35024">
    <property type="entry name" value="HYPOTHETICAL CYTOSOLIC PROTEIN"/>
    <property type="match status" value="1"/>
</dbReference>